<feature type="compositionally biased region" description="Basic and acidic residues" evidence="1">
    <location>
        <begin position="467"/>
        <end position="494"/>
    </location>
</feature>
<organism evidence="2 3">
    <name type="scientific">Hymenobacter saemangeumensis</name>
    <dbReference type="NCBI Taxonomy" id="1084522"/>
    <lineage>
        <taxon>Bacteria</taxon>
        <taxon>Pseudomonadati</taxon>
        <taxon>Bacteroidota</taxon>
        <taxon>Cytophagia</taxon>
        <taxon>Cytophagales</taxon>
        <taxon>Hymenobacteraceae</taxon>
        <taxon>Hymenobacter</taxon>
    </lineage>
</organism>
<dbReference type="Proteomes" id="UP001501153">
    <property type="component" value="Unassembled WGS sequence"/>
</dbReference>
<evidence type="ECO:0000313" key="2">
    <source>
        <dbReference type="EMBL" id="GAA4367090.1"/>
    </source>
</evidence>
<gene>
    <name evidence="2" type="ORF">GCM10023185_38650</name>
</gene>
<dbReference type="EMBL" id="BAABGZ010000077">
    <property type="protein sequence ID" value="GAA4367090.1"/>
    <property type="molecule type" value="Genomic_DNA"/>
</dbReference>
<feature type="compositionally biased region" description="Low complexity" evidence="1">
    <location>
        <begin position="64"/>
        <end position="77"/>
    </location>
</feature>
<dbReference type="RefSeq" id="WP_345237775.1">
    <property type="nucleotide sequence ID" value="NZ_BAABGZ010000077.1"/>
</dbReference>
<keyword evidence="3" id="KW-1185">Reference proteome</keyword>
<proteinExistence type="predicted"/>
<feature type="region of interest" description="Disordered" evidence="1">
    <location>
        <begin position="1"/>
        <end position="510"/>
    </location>
</feature>
<reference evidence="3" key="1">
    <citation type="journal article" date="2019" name="Int. J. Syst. Evol. Microbiol.">
        <title>The Global Catalogue of Microorganisms (GCM) 10K type strain sequencing project: providing services to taxonomists for standard genome sequencing and annotation.</title>
        <authorList>
            <consortium name="The Broad Institute Genomics Platform"/>
            <consortium name="The Broad Institute Genome Sequencing Center for Infectious Disease"/>
            <person name="Wu L."/>
            <person name="Ma J."/>
        </authorList>
    </citation>
    <scope>NUCLEOTIDE SEQUENCE [LARGE SCALE GENOMIC DNA]</scope>
    <source>
        <strain evidence="3">JCM 17923</strain>
    </source>
</reference>
<feature type="compositionally biased region" description="Low complexity" evidence="1">
    <location>
        <begin position="429"/>
        <end position="449"/>
    </location>
</feature>
<accession>A0ABP8IS22</accession>
<feature type="compositionally biased region" description="Basic and acidic residues" evidence="1">
    <location>
        <begin position="329"/>
        <end position="343"/>
    </location>
</feature>
<evidence type="ECO:0000256" key="1">
    <source>
        <dbReference type="SAM" id="MobiDB-lite"/>
    </source>
</evidence>
<sequence>MKNEENLNTESNSIAGNPTNGPAGNTAARPLPVSTSATPEGGSPTQLPTAASMGAAGAVGRQNATSSEELAASATSAGMGGVGRPGSLQENKAADPSALKQPARRGRKPGSTNKAKETPTAAARPQGRAKKEEQDSTSRQPENYGGNFGNDMHGSYQDEARYDNQASDASRGEFGAFGRHATHGGYGNQNREFDYNRQGSAEDGYYGGPGRYGHQHNAYRDYDGRNERWDERRDYGYDRGFHPSEEYYDRRGSYDRPRGNFSNGYHDYPDREQHSGNYNDGRGNRFDNRNQPDRGDYYSGRQNDNGSRQGRGGGYADDYGRSSLGGRDPYGHSRYDERRDERGGYSQGGYSRRNQDEDYRSSRGGYDNQGSSGGRGGHREDDYSAGNRQGGVGSTGQRNRYGEGYGYGHSRSEQPRRPSYDTGDDRNGYGRSYQGNSSQGYGSQGGSYNDAYDDSRRDSRQGSPSRGDYRREDADRNYGQDQRPQYRSDDDHDYGTAPRRNRGRDGEGDE</sequence>
<evidence type="ECO:0000313" key="3">
    <source>
        <dbReference type="Proteomes" id="UP001501153"/>
    </source>
</evidence>
<feature type="compositionally biased region" description="Polar residues" evidence="1">
    <location>
        <begin position="1"/>
        <end position="23"/>
    </location>
</feature>
<feature type="compositionally biased region" description="Basic and acidic residues" evidence="1">
    <location>
        <begin position="218"/>
        <end position="258"/>
    </location>
</feature>
<feature type="compositionally biased region" description="Polar residues" evidence="1">
    <location>
        <begin position="33"/>
        <end position="49"/>
    </location>
</feature>
<feature type="compositionally biased region" description="Basic and acidic residues" evidence="1">
    <location>
        <begin position="410"/>
        <end position="428"/>
    </location>
</feature>
<protein>
    <submittedName>
        <fullName evidence="2">Uncharacterized protein</fullName>
    </submittedName>
</protein>
<comment type="caution">
    <text evidence="2">The sequence shown here is derived from an EMBL/GenBank/DDBJ whole genome shotgun (WGS) entry which is preliminary data.</text>
</comment>
<name>A0ABP8IS22_9BACT</name>
<feature type="compositionally biased region" description="Basic and acidic residues" evidence="1">
    <location>
        <begin position="282"/>
        <end position="296"/>
    </location>
</feature>